<dbReference type="InterPro" id="IPR056125">
    <property type="entry name" value="DUF7708"/>
</dbReference>
<dbReference type="Pfam" id="PF24809">
    <property type="entry name" value="DUF7708"/>
    <property type="match status" value="1"/>
</dbReference>
<evidence type="ECO:0000313" key="2">
    <source>
        <dbReference type="EMBL" id="KXH44016.1"/>
    </source>
</evidence>
<dbReference type="Proteomes" id="UP000070328">
    <property type="component" value="Unassembled WGS sequence"/>
</dbReference>
<organism evidence="2 3">
    <name type="scientific">Colletotrichum simmondsii</name>
    <dbReference type="NCBI Taxonomy" id="703756"/>
    <lineage>
        <taxon>Eukaryota</taxon>
        <taxon>Fungi</taxon>
        <taxon>Dikarya</taxon>
        <taxon>Ascomycota</taxon>
        <taxon>Pezizomycotina</taxon>
        <taxon>Sordariomycetes</taxon>
        <taxon>Hypocreomycetidae</taxon>
        <taxon>Glomerellales</taxon>
        <taxon>Glomerellaceae</taxon>
        <taxon>Colletotrichum</taxon>
        <taxon>Colletotrichum acutatum species complex</taxon>
    </lineage>
</organism>
<proteinExistence type="predicted"/>
<dbReference type="AlphaFoldDB" id="A0A135T7C8"/>
<dbReference type="OrthoDB" id="61900at2759"/>
<evidence type="ECO:0000259" key="1">
    <source>
        <dbReference type="Pfam" id="PF24809"/>
    </source>
</evidence>
<gene>
    <name evidence="2" type="ORF">CSIM01_12169</name>
</gene>
<evidence type="ECO:0000313" key="3">
    <source>
        <dbReference type="Proteomes" id="UP000070328"/>
    </source>
</evidence>
<dbReference type="EMBL" id="JFBX01000256">
    <property type="protein sequence ID" value="KXH44016.1"/>
    <property type="molecule type" value="Genomic_DNA"/>
</dbReference>
<sequence>MHRFPSLNTSVVFRTLSWSRDDGSPKSASSPIIRWKPHNEIFRRFSDDATEDEGGAGRMTFEKAEIAYRNAVNSLHSHLNKDEVATVLPRSTIGKQSDPIADLHRIAWDIQRTREAKLGEGKTKKLIECLDHYQGVFDILSQAEFSGLPLIWSGLKFVLLVTKNNSNVLSKVIDVMIDIGRDLERIRGYIALYPTPRMLEFSSELYAAIVEFLEKVIRDAKNAEKSILKRAITTFLQPFDARYGELVMKMKKTQQDIRDDAELCFHVRQAMVNHAIDRYRTVLPLQRHTMHQAFKSVAENPTADLFKAIRKNLFKNFEVEAGFHQELRATYEVTTSKAWIEWFSMEQKYVPSGYSHETKVIQAECDAPDPQHALVWKKQQRKFASHVPSAYLIWTRGMTAQSAIASLVDQILVQKTEVMIDAGIDLDQFKEANNSVASLWQFFTYLTTVLGGCMIYITIGSVGEQEFAIVGKFVRMAKNWKGPPVNVTLIHPFNDNFARTDDVVNLDDKDDVHPRLTTTDAMHHVLLLEINSKRKISDTIRSLLWETVWREVRYAVIGIALTQVIEKIHDAAKRAAQEAPVRSQSFFSETEVKRWVTVVGKWTVATWSMNSMREQIQRHIDIVDIHLPPERKKRLEGKLSLLVFEQDEELGSQLTFAQREAIWVDVQEAIKPGTAEMFCENVDELIAAMLEDYGNEGLGGKETAKGLSFPLVDAYFGKGGRWKDSFSGNQELIADGMTNAIEIGFVGLIKALALQETE</sequence>
<keyword evidence="3" id="KW-1185">Reference proteome</keyword>
<accession>A0A135T7C8</accession>
<comment type="caution">
    <text evidence="2">The sequence shown here is derived from an EMBL/GenBank/DDBJ whole genome shotgun (WGS) entry which is preliminary data.</text>
</comment>
<feature type="domain" description="DUF7708" evidence="1">
    <location>
        <begin position="125"/>
        <end position="264"/>
    </location>
</feature>
<name>A0A135T7C8_9PEZI</name>
<protein>
    <recommendedName>
        <fullName evidence="1">DUF7708 domain-containing protein</fullName>
    </recommendedName>
</protein>
<reference evidence="2 3" key="1">
    <citation type="submission" date="2014-02" db="EMBL/GenBank/DDBJ databases">
        <title>The genome sequence of Colletotrichum simmondsii CBS122122.</title>
        <authorList>
            <person name="Baroncelli R."/>
            <person name="Thon M.R."/>
        </authorList>
    </citation>
    <scope>NUCLEOTIDE SEQUENCE [LARGE SCALE GENOMIC DNA]</scope>
    <source>
        <strain evidence="2 3">CBS122122</strain>
    </source>
</reference>